<dbReference type="EMBL" id="LVKB01000115">
    <property type="protein sequence ID" value="ORD96216.1"/>
    <property type="molecule type" value="Genomic_DNA"/>
</dbReference>
<evidence type="ECO:0000313" key="2">
    <source>
        <dbReference type="EMBL" id="ORE00622.1"/>
    </source>
</evidence>
<reference evidence="3 4" key="1">
    <citation type="journal article" date="2017" name="Environ. Microbiol.">
        <title>Decay of the glycolytic pathway and adaptation to intranuclear parasitism within Enterocytozoonidae microsporidia.</title>
        <authorList>
            <person name="Wiredu Boakye D."/>
            <person name="Jaroenlak P."/>
            <person name="Prachumwat A."/>
            <person name="Williams T.A."/>
            <person name="Bateman K.S."/>
            <person name="Itsathitphaisarn O."/>
            <person name="Sritunyalucksana K."/>
            <person name="Paszkiewicz K.H."/>
            <person name="Moore K.A."/>
            <person name="Stentiford G.D."/>
            <person name="Williams B.A."/>
        </authorList>
    </citation>
    <scope>NUCLEOTIDE SEQUENCE [LARGE SCALE GENOMIC DNA]</scope>
    <source>
        <strain evidence="2">Canceri</strain>
        <strain evidence="4">canceri</strain>
        <strain evidence="1 3">GB1</strain>
    </source>
</reference>
<keyword evidence="3" id="KW-1185">Reference proteome</keyword>
<comment type="caution">
    <text evidence="2">The sequence shown here is derived from an EMBL/GenBank/DDBJ whole genome shotgun (WGS) entry which is preliminary data.</text>
</comment>
<evidence type="ECO:0000313" key="1">
    <source>
        <dbReference type="EMBL" id="ORD96216.1"/>
    </source>
</evidence>
<dbReference type="VEuPathDB" id="MicrosporidiaDB:A0H76_1368"/>
<name>A0A1X0QLG4_9MICR</name>
<sequence length="101" mass="12274">MKENFFTKVNEKLCKCVGICTTPKRCHKEAVRETLSELFRKNRLPGYYSEPNYGNKKSRKKIKQIDKEMEVARFLVFLKRNKIYFDYFDVIYLYLFLILKL</sequence>
<dbReference type="EMBL" id="LTAI01000003">
    <property type="protein sequence ID" value="ORE00622.1"/>
    <property type="molecule type" value="Genomic_DNA"/>
</dbReference>
<dbReference type="AlphaFoldDB" id="A0A1X0QLG4"/>
<accession>A0A1X0QLG4</accession>
<dbReference type="VEuPathDB" id="MicrosporidiaDB:HERIO_1843"/>
<protein>
    <submittedName>
        <fullName evidence="2">Uncharacterized protein</fullName>
    </submittedName>
</protein>
<evidence type="ECO:0000313" key="3">
    <source>
        <dbReference type="Proteomes" id="UP000192356"/>
    </source>
</evidence>
<organism evidence="2 4">
    <name type="scientific">Hepatospora eriocheir</name>
    <dbReference type="NCBI Taxonomy" id="1081669"/>
    <lineage>
        <taxon>Eukaryota</taxon>
        <taxon>Fungi</taxon>
        <taxon>Fungi incertae sedis</taxon>
        <taxon>Microsporidia</taxon>
        <taxon>Hepatosporidae</taxon>
        <taxon>Hepatospora</taxon>
    </lineage>
</organism>
<proteinExistence type="predicted"/>
<evidence type="ECO:0000313" key="4">
    <source>
        <dbReference type="Proteomes" id="UP000192501"/>
    </source>
</evidence>
<gene>
    <name evidence="2" type="ORF">A0H76_1368</name>
    <name evidence="1" type="ORF">HERIO_1843</name>
</gene>
<dbReference type="Proteomes" id="UP000192501">
    <property type="component" value="Unassembled WGS sequence"/>
</dbReference>
<dbReference type="Proteomes" id="UP000192356">
    <property type="component" value="Unassembled WGS sequence"/>
</dbReference>